<keyword evidence="1" id="KW-0378">Hydrolase</keyword>
<protein>
    <submittedName>
        <fullName evidence="1">HNH endonuclease family protein</fullName>
    </submittedName>
</protein>
<dbReference type="AlphaFoldDB" id="A0A0C1UCJ7"/>
<accession>A0A0C1UCJ7</accession>
<name>A0A0C1UCJ7_9CLOT</name>
<keyword evidence="1" id="KW-0540">Nuclease</keyword>
<comment type="caution">
    <text evidence="1">The sequence shown here is derived from an EMBL/GenBank/DDBJ whole genome shotgun (WGS) entry which is preliminary data.</text>
</comment>
<evidence type="ECO:0000313" key="2">
    <source>
        <dbReference type="Proteomes" id="UP000031366"/>
    </source>
</evidence>
<keyword evidence="1" id="KW-0255">Endonuclease</keyword>
<dbReference type="Proteomes" id="UP000031366">
    <property type="component" value="Unassembled WGS sequence"/>
</dbReference>
<proteinExistence type="predicted"/>
<dbReference type="GO" id="GO:0004519">
    <property type="term" value="F:endonuclease activity"/>
    <property type="evidence" value="ECO:0007669"/>
    <property type="project" value="UniProtKB-KW"/>
</dbReference>
<organism evidence="1 2">
    <name type="scientific">Clostridium argentinense CDC 2741</name>
    <dbReference type="NCBI Taxonomy" id="1418104"/>
    <lineage>
        <taxon>Bacteria</taxon>
        <taxon>Bacillati</taxon>
        <taxon>Bacillota</taxon>
        <taxon>Clostridia</taxon>
        <taxon>Eubacteriales</taxon>
        <taxon>Clostridiaceae</taxon>
        <taxon>Clostridium</taxon>
    </lineage>
</organism>
<gene>
    <name evidence="1" type="ORF">U732_254</name>
</gene>
<sequence>MVFDSKHCFLCSQLLDKNNSTVEHIFPKWLQHKHELWNQKLCLSNNSHITYKRLIVPCCKKCNNKYLSKIEKKIREAFEGGIEKVRELDKTILYKWIMKIIYCLLFKELSLKMDIKSKDSKMIITPEIL</sequence>
<evidence type="ECO:0000313" key="1">
    <source>
        <dbReference type="EMBL" id="KIE45265.1"/>
    </source>
</evidence>
<dbReference type="RefSeq" id="WP_152609383.1">
    <property type="nucleotide sequence ID" value="NZ_AYSO01000020.1"/>
</dbReference>
<keyword evidence="2" id="KW-1185">Reference proteome</keyword>
<dbReference type="OrthoDB" id="978976at2"/>
<reference evidence="1 2" key="1">
    <citation type="journal article" date="2015" name="Infect. Genet. Evol.">
        <title>Genomic sequences of six botulinum neurotoxin-producing strains representing three clostridial species illustrate the mobility and diversity of botulinum neurotoxin genes.</title>
        <authorList>
            <person name="Smith T.J."/>
            <person name="Hill K.K."/>
            <person name="Xie G."/>
            <person name="Foley B.T."/>
            <person name="Williamson C.H."/>
            <person name="Foster J.T."/>
            <person name="Johnson S.L."/>
            <person name="Chertkov O."/>
            <person name="Teshima H."/>
            <person name="Gibbons H.S."/>
            <person name="Johnsky L.A."/>
            <person name="Karavis M.A."/>
            <person name="Smith L.A."/>
        </authorList>
    </citation>
    <scope>NUCLEOTIDE SEQUENCE [LARGE SCALE GENOMIC DNA]</scope>
    <source>
        <strain evidence="1 2">CDC 2741</strain>
    </source>
</reference>
<dbReference type="EMBL" id="AYSO01000020">
    <property type="protein sequence ID" value="KIE45265.1"/>
    <property type="molecule type" value="Genomic_DNA"/>
</dbReference>